<dbReference type="Gene3D" id="2.60.120.260">
    <property type="entry name" value="Galactose-binding domain-like"/>
    <property type="match status" value="1"/>
</dbReference>
<proteinExistence type="predicted"/>
<name>A0A7K1S3X6_9BACT</name>
<dbReference type="PROSITE" id="PS50022">
    <property type="entry name" value="FA58C_3"/>
    <property type="match status" value="1"/>
</dbReference>
<evidence type="ECO:0000313" key="3">
    <source>
        <dbReference type="EMBL" id="MVM28531.1"/>
    </source>
</evidence>
<sequence length="832" mass="94262">MRNTLLSLSLTLLVFTACGQTVLTHTASTFRFKSAFVTFRANRLTISTGKLTRQWVWTGKGLATHSLRQEHTQKEWCSPTSNQAADWTLPNQDILPTGKLVRITARESDDEGFTTKHLDVVAEVNYPSTGITLRYIVWAYPGLDGLRTQLSVKTDRPISVNSNPIKGIPATSLSVLSATPEKDSTGAPANVLDGDVNTSWKTAVEPTRPDRPNFLVIALNKSQTITGLTLTQPQDYRKVGFVHHCIVYASSDTLNWGMPIGTAELTRAEYPQWIAVTPTKARYLKVVMPATNRVNYPDWQTVVAELTLYSAEFPYVKPVSLQADFLPLPSFSYMRRGMGYYGDTQFRNSLDLPFYKEETKTTAVNSSELWDWNNILSIESQTEGVCLVKESHKTVLHHGHETGEFSCTKQGVSVTGWGISTDELTGEFRECWANWCITYSGGEDERQLAVKTFDRARFPTLLPGHNDIIAGSWGYGVSPEAGWREKMNGGQEKNVLKALSVCQELGIETYLIDAGWTEDTLPTTTTNKFPAFRPHPDAYQHGWSTVKRWADSLHVKLALWAPVSIPAADLEWNQQQVPFTSWKLDFATLSTYQGRKIIEQKIRGFINQFHHKVGAQWDLTEISPRYGFYWAREYGVIWLENKEPNRHILYTPSTTLRDAWELAQYVNTNKFQLPVRNVKTVPSPSDAYLYNQPYAVAIGLVGIPMFFEKLDDYSPEDRRAIKGTLDDYKAERSLLHQSYLFPIGERPTNASFTGFQAVHPNGKQGHFLLFRELYAPSSTHELTIRFLKNKRLKLTNVRTKEIDYANVNAQGQLAFKINHPADFVFYRYEIVP</sequence>
<dbReference type="InterPro" id="IPR000421">
    <property type="entry name" value="FA58C"/>
</dbReference>
<keyword evidence="4" id="KW-1185">Reference proteome</keyword>
<evidence type="ECO:0000259" key="2">
    <source>
        <dbReference type="PROSITE" id="PS50022"/>
    </source>
</evidence>
<evidence type="ECO:0000256" key="1">
    <source>
        <dbReference type="SAM" id="SignalP"/>
    </source>
</evidence>
<dbReference type="SUPFAM" id="SSF51445">
    <property type="entry name" value="(Trans)glycosidases"/>
    <property type="match status" value="1"/>
</dbReference>
<keyword evidence="1" id="KW-0732">Signal</keyword>
<dbReference type="InterPro" id="IPR008979">
    <property type="entry name" value="Galactose-bd-like_sf"/>
</dbReference>
<feature type="domain" description="F5/8 type C" evidence="2">
    <location>
        <begin position="152"/>
        <end position="311"/>
    </location>
</feature>
<dbReference type="Proteomes" id="UP000436006">
    <property type="component" value="Unassembled WGS sequence"/>
</dbReference>
<dbReference type="AlphaFoldDB" id="A0A7K1S3X6"/>
<organism evidence="3 4">
    <name type="scientific">Spirosoma arboris</name>
    <dbReference type="NCBI Taxonomy" id="2682092"/>
    <lineage>
        <taxon>Bacteria</taxon>
        <taxon>Pseudomonadati</taxon>
        <taxon>Bacteroidota</taxon>
        <taxon>Cytophagia</taxon>
        <taxon>Cytophagales</taxon>
        <taxon>Cytophagaceae</taxon>
        <taxon>Spirosoma</taxon>
    </lineage>
</organism>
<dbReference type="EMBL" id="WPIN01000001">
    <property type="protein sequence ID" value="MVM28531.1"/>
    <property type="molecule type" value="Genomic_DNA"/>
</dbReference>
<dbReference type="PROSITE" id="PS51257">
    <property type="entry name" value="PROKAR_LIPOPROTEIN"/>
    <property type="match status" value="1"/>
</dbReference>
<dbReference type="SUPFAM" id="SSF49785">
    <property type="entry name" value="Galactose-binding domain-like"/>
    <property type="match status" value="1"/>
</dbReference>
<reference evidence="3 4" key="1">
    <citation type="submission" date="2019-12" db="EMBL/GenBank/DDBJ databases">
        <title>Spirosoma sp. HMF4905 genome sequencing and assembly.</title>
        <authorList>
            <person name="Kang H."/>
            <person name="Cha I."/>
            <person name="Kim H."/>
            <person name="Joh K."/>
        </authorList>
    </citation>
    <scope>NUCLEOTIDE SEQUENCE [LARGE SCALE GENOMIC DNA]</scope>
    <source>
        <strain evidence="3 4">HMF4905</strain>
    </source>
</reference>
<feature type="signal peptide" evidence="1">
    <location>
        <begin position="1"/>
        <end position="19"/>
    </location>
</feature>
<protein>
    <recommendedName>
        <fullName evidence="2">F5/8 type C domain-containing protein</fullName>
    </recommendedName>
</protein>
<dbReference type="Pfam" id="PF00754">
    <property type="entry name" value="F5_F8_type_C"/>
    <property type="match status" value="1"/>
</dbReference>
<feature type="chain" id="PRO_5029853544" description="F5/8 type C domain-containing protein" evidence="1">
    <location>
        <begin position="20"/>
        <end position="832"/>
    </location>
</feature>
<comment type="caution">
    <text evidence="3">The sequence shown here is derived from an EMBL/GenBank/DDBJ whole genome shotgun (WGS) entry which is preliminary data.</text>
</comment>
<accession>A0A7K1S3X6</accession>
<dbReference type="InterPro" id="IPR017853">
    <property type="entry name" value="GH"/>
</dbReference>
<evidence type="ECO:0000313" key="4">
    <source>
        <dbReference type="Proteomes" id="UP000436006"/>
    </source>
</evidence>
<gene>
    <name evidence="3" type="ORF">GO755_00705</name>
</gene>